<gene>
    <name evidence="1" type="ORF">KP509_31G050600</name>
</gene>
<proteinExistence type="predicted"/>
<evidence type="ECO:0000313" key="2">
    <source>
        <dbReference type="Proteomes" id="UP000825935"/>
    </source>
</evidence>
<dbReference type="AlphaFoldDB" id="A0A8T2QYJ9"/>
<name>A0A8T2QYJ9_CERRI</name>
<accession>A0A8T2QYJ9</accession>
<reference evidence="1" key="1">
    <citation type="submission" date="2021-08" db="EMBL/GenBank/DDBJ databases">
        <title>WGS assembly of Ceratopteris richardii.</title>
        <authorList>
            <person name="Marchant D.B."/>
            <person name="Chen G."/>
            <person name="Jenkins J."/>
            <person name="Shu S."/>
            <person name="Leebens-Mack J."/>
            <person name="Grimwood J."/>
            <person name="Schmutz J."/>
            <person name="Soltis P."/>
            <person name="Soltis D."/>
            <person name="Chen Z.-H."/>
        </authorList>
    </citation>
    <scope>NUCLEOTIDE SEQUENCE</scope>
    <source>
        <strain evidence="1">Whitten #5841</strain>
        <tissue evidence="1">Leaf</tissue>
    </source>
</reference>
<comment type="caution">
    <text evidence="1">The sequence shown here is derived from an EMBL/GenBank/DDBJ whole genome shotgun (WGS) entry which is preliminary data.</text>
</comment>
<protein>
    <submittedName>
        <fullName evidence="1">Uncharacterized protein</fullName>
    </submittedName>
</protein>
<keyword evidence="2" id="KW-1185">Reference proteome</keyword>
<organism evidence="1 2">
    <name type="scientific">Ceratopteris richardii</name>
    <name type="common">Triangle waterfern</name>
    <dbReference type="NCBI Taxonomy" id="49495"/>
    <lineage>
        <taxon>Eukaryota</taxon>
        <taxon>Viridiplantae</taxon>
        <taxon>Streptophyta</taxon>
        <taxon>Embryophyta</taxon>
        <taxon>Tracheophyta</taxon>
        <taxon>Polypodiopsida</taxon>
        <taxon>Polypodiidae</taxon>
        <taxon>Polypodiales</taxon>
        <taxon>Pteridineae</taxon>
        <taxon>Pteridaceae</taxon>
        <taxon>Parkerioideae</taxon>
        <taxon>Ceratopteris</taxon>
    </lineage>
</organism>
<dbReference type="EMBL" id="CM035436">
    <property type="protein sequence ID" value="KAH7288927.1"/>
    <property type="molecule type" value="Genomic_DNA"/>
</dbReference>
<evidence type="ECO:0000313" key="1">
    <source>
        <dbReference type="EMBL" id="KAH7288927.1"/>
    </source>
</evidence>
<dbReference type="Proteomes" id="UP000825935">
    <property type="component" value="Chromosome 31"/>
</dbReference>
<sequence length="182" mass="20300">MSFSSAANPNPQEETPLQRALRVQVESNCRSRTLTIINCDSLPLLPTAMLQCSAQAPSHLESPRTRAIRKNHKQERTRRVVKMKTFETICVTQDDFIRSVLEHTSMINIPSSHIPGQPPALLETVSPGTIIGFASETFDVPGMRLQASDPEGKDVNTVLPLDEKFFRHLEEFGNDMSRGLVC</sequence>